<evidence type="ECO:0000259" key="4">
    <source>
        <dbReference type="Pfam" id="PF07238"/>
    </source>
</evidence>
<dbReference type="EMBL" id="RQXV01000016">
    <property type="protein sequence ID" value="RRC96830.1"/>
    <property type="molecule type" value="Genomic_DNA"/>
</dbReference>
<keyword evidence="2" id="KW-0547">Nucleotide-binding</keyword>
<feature type="domain" description="Type III secretion system flagellar brake protein YcgR PilZN" evidence="5">
    <location>
        <begin position="20"/>
        <end position="103"/>
    </location>
</feature>
<accession>A0A3P1SIM9</accession>
<evidence type="ECO:0000256" key="1">
    <source>
        <dbReference type="ARBA" id="ARBA00022636"/>
    </source>
</evidence>
<dbReference type="OrthoDB" id="5735035at2"/>
<evidence type="ECO:0000313" key="6">
    <source>
        <dbReference type="EMBL" id="RRC96830.1"/>
    </source>
</evidence>
<keyword evidence="3" id="KW-0975">Bacterial flagellum</keyword>
<dbReference type="SUPFAM" id="SSF141371">
    <property type="entry name" value="PilZ domain-like"/>
    <property type="match status" value="1"/>
</dbReference>
<dbReference type="InterPro" id="IPR009926">
    <property type="entry name" value="T3SS_YcgR_PilZN"/>
</dbReference>
<dbReference type="Gene3D" id="2.30.110.10">
    <property type="entry name" value="Electron Transport, Fmn-binding Protein, Chain A"/>
    <property type="match status" value="1"/>
</dbReference>
<evidence type="ECO:0000256" key="2">
    <source>
        <dbReference type="ARBA" id="ARBA00022741"/>
    </source>
</evidence>
<dbReference type="GO" id="GO:0035438">
    <property type="term" value="F:cyclic-di-GMP binding"/>
    <property type="evidence" value="ECO:0007669"/>
    <property type="project" value="InterPro"/>
</dbReference>
<evidence type="ECO:0000256" key="3">
    <source>
        <dbReference type="ARBA" id="ARBA00023143"/>
    </source>
</evidence>
<protein>
    <submittedName>
        <fullName evidence="6">Flagellar brake protein</fullName>
    </submittedName>
</protein>
<comment type="caution">
    <text evidence="6">The sequence shown here is derived from an EMBL/GenBank/DDBJ whole genome shotgun (WGS) entry which is preliminary data.</text>
</comment>
<reference evidence="6 7" key="1">
    <citation type="submission" date="2018-11" db="EMBL/GenBank/DDBJ databases">
        <title>The draft genome sequence of Amphritea balenae JAMM 1525T.</title>
        <authorList>
            <person name="Fang Z."/>
            <person name="Zhang Y."/>
            <person name="Han X."/>
        </authorList>
    </citation>
    <scope>NUCLEOTIDE SEQUENCE [LARGE SCALE GENOMIC DNA]</scope>
    <source>
        <strain evidence="6 7">JAMM 1525</strain>
    </source>
</reference>
<keyword evidence="1" id="KW-0973">c-di-GMP</keyword>
<name>A0A3P1SIM9_9GAMM</name>
<evidence type="ECO:0000313" key="7">
    <source>
        <dbReference type="Proteomes" id="UP000267535"/>
    </source>
</evidence>
<dbReference type="Proteomes" id="UP000267535">
    <property type="component" value="Unassembled WGS sequence"/>
</dbReference>
<dbReference type="InterPro" id="IPR012349">
    <property type="entry name" value="Split_barrel_FMN-bd"/>
</dbReference>
<gene>
    <name evidence="6" type="ORF">EHS89_19950</name>
</gene>
<dbReference type="Pfam" id="PF07238">
    <property type="entry name" value="PilZ"/>
    <property type="match status" value="1"/>
</dbReference>
<dbReference type="Gene3D" id="2.40.10.220">
    <property type="entry name" value="predicted glycosyltransferase like domains"/>
    <property type="match status" value="1"/>
</dbReference>
<dbReference type="AlphaFoldDB" id="A0A3P1SIM9"/>
<organism evidence="6 7">
    <name type="scientific">Amphritea balenae</name>
    <dbReference type="NCBI Taxonomy" id="452629"/>
    <lineage>
        <taxon>Bacteria</taxon>
        <taxon>Pseudomonadati</taxon>
        <taxon>Pseudomonadota</taxon>
        <taxon>Gammaproteobacteria</taxon>
        <taxon>Oceanospirillales</taxon>
        <taxon>Oceanospirillaceae</taxon>
        <taxon>Amphritea</taxon>
    </lineage>
</organism>
<feature type="domain" description="PilZ" evidence="4">
    <location>
        <begin position="112"/>
        <end position="224"/>
    </location>
</feature>
<keyword evidence="6" id="KW-0966">Cell projection</keyword>
<keyword evidence="7" id="KW-1185">Reference proteome</keyword>
<dbReference type="RefSeq" id="WP_124927938.1">
    <property type="nucleotide sequence ID" value="NZ_BMOH01000001.1"/>
</dbReference>
<dbReference type="Pfam" id="PF12945">
    <property type="entry name" value="PilZNR"/>
    <property type="match status" value="1"/>
</dbReference>
<proteinExistence type="predicted"/>
<evidence type="ECO:0000259" key="5">
    <source>
        <dbReference type="Pfam" id="PF12945"/>
    </source>
</evidence>
<keyword evidence="6" id="KW-0282">Flagellum</keyword>
<dbReference type="InterPro" id="IPR009875">
    <property type="entry name" value="PilZ_domain"/>
</dbReference>
<sequence>MAVQEDLLEQSKKLSELRLQIGEPVRVEIRSPRGRFTAKLLGYSVNGGVMISAPSANSNVSSLINEGNLANLRMVSGNRICSFTSKILKQYDQPFGYWVLEYPKQINEQRIREHTRVPVGLMSSVDDHDEMSERQDLPVSALCIDISLGGACLQLPRSLGEVGDKFYLTTRVQIGDIDQVLLAPVELRNVHTSSVDSGSLYNHGVKFVDLDEDSRLIIAAFVYQQFLVETGNLDQNGQEL</sequence>
<keyword evidence="6" id="KW-0969">Cilium</keyword>